<dbReference type="STRING" id="1619036.US58_C0014G0001"/>
<evidence type="ECO:0008006" key="3">
    <source>
        <dbReference type="Google" id="ProtNLM"/>
    </source>
</evidence>
<accession>A0A0G0JUP3</accession>
<gene>
    <name evidence="1" type="ORF">US58_C0014G0001</name>
</gene>
<proteinExistence type="predicted"/>
<protein>
    <recommendedName>
        <fullName evidence="3">DUF218 domain-containing protein</fullName>
    </recommendedName>
</protein>
<reference evidence="1 2" key="1">
    <citation type="journal article" date="2015" name="Nature">
        <title>rRNA introns, odd ribosomes, and small enigmatic genomes across a large radiation of phyla.</title>
        <authorList>
            <person name="Brown C.T."/>
            <person name="Hug L.A."/>
            <person name="Thomas B.C."/>
            <person name="Sharon I."/>
            <person name="Castelle C.J."/>
            <person name="Singh A."/>
            <person name="Wilkins M.J."/>
            <person name="Williams K.H."/>
            <person name="Banfield J.F."/>
        </authorList>
    </citation>
    <scope>NUCLEOTIDE SEQUENCE [LARGE SCALE GENOMIC DNA]</scope>
</reference>
<organism evidence="1 2">
    <name type="scientific">Candidatus Magasanikbacteria bacterium GW2011_GWA2_37_8</name>
    <dbReference type="NCBI Taxonomy" id="1619036"/>
    <lineage>
        <taxon>Bacteria</taxon>
        <taxon>Candidatus Magasanikiibacteriota</taxon>
    </lineage>
</organism>
<name>A0A0G0JUP3_9BACT</name>
<sequence length="184" mass="21934">MEKIFVVVGYGVPKNIMIDDNYNRYLGTIFNKIYDVTASNTAVILFCGGKTDCYPPYKRTEAEEMVRLFKSFADRGFVKAKTIKWKYIKEKRSVCRLENFLYAYEYIIKNKIKNPAVTIFCEYTRQKRAMELVKKIFKGYKIRLEPIDFDLSYNRYLDKKFINEKETRQMKRALLALRDKLINS</sequence>
<dbReference type="Proteomes" id="UP000034333">
    <property type="component" value="Unassembled WGS sequence"/>
</dbReference>
<evidence type="ECO:0000313" key="2">
    <source>
        <dbReference type="Proteomes" id="UP000034333"/>
    </source>
</evidence>
<comment type="caution">
    <text evidence="1">The sequence shown here is derived from an EMBL/GenBank/DDBJ whole genome shotgun (WGS) entry which is preliminary data.</text>
</comment>
<dbReference type="EMBL" id="LBTN01000014">
    <property type="protein sequence ID" value="KKQ40639.1"/>
    <property type="molecule type" value="Genomic_DNA"/>
</dbReference>
<evidence type="ECO:0000313" key="1">
    <source>
        <dbReference type="EMBL" id="KKQ40639.1"/>
    </source>
</evidence>
<dbReference type="AlphaFoldDB" id="A0A0G0JUP3"/>